<dbReference type="Gene3D" id="3.40.250.10">
    <property type="entry name" value="Rhodanese-like domain"/>
    <property type="match status" value="1"/>
</dbReference>
<dbReference type="KEGG" id="lga:LGAS_1537"/>
<name>A0A806A853_LACGA</name>
<dbReference type="InterPro" id="IPR001763">
    <property type="entry name" value="Rhodanese-like_dom"/>
</dbReference>
<feature type="domain" description="Rhodanese" evidence="1">
    <location>
        <begin position="29"/>
        <end position="103"/>
    </location>
</feature>
<dbReference type="Proteomes" id="UP000000664">
    <property type="component" value="Chromosome"/>
</dbReference>
<accession>A0A806A853</accession>
<dbReference type="Pfam" id="PF00581">
    <property type="entry name" value="Rhodanese"/>
    <property type="match status" value="1"/>
</dbReference>
<evidence type="ECO:0000313" key="2">
    <source>
        <dbReference type="EMBL" id="ABJ60891.1"/>
    </source>
</evidence>
<protein>
    <submittedName>
        <fullName evidence="2">Rhodanese-related sulfurtransferase</fullName>
    </submittedName>
</protein>
<sequence length="106" mass="12102">MLMEVTMINITTNQLAEILAKDSTINLYDLRTPIEFASGHIPDSHNLPFEELKYFNDPKNETYYFICRSGDLSHYACQTLKAKGYKNLININGGILNWKGKVQSLT</sequence>
<dbReference type="InterPro" id="IPR036873">
    <property type="entry name" value="Rhodanese-like_dom_sf"/>
</dbReference>
<dbReference type="PANTHER" id="PTHR43031">
    <property type="entry name" value="FAD-DEPENDENT OXIDOREDUCTASE"/>
    <property type="match status" value="1"/>
</dbReference>
<dbReference type="SUPFAM" id="SSF52821">
    <property type="entry name" value="Rhodanese/Cell cycle control phosphatase"/>
    <property type="match status" value="1"/>
</dbReference>
<dbReference type="InterPro" id="IPR050229">
    <property type="entry name" value="GlpE_sulfurtransferase"/>
</dbReference>
<dbReference type="EMBL" id="CP000413">
    <property type="protein sequence ID" value="ABJ60891.1"/>
    <property type="molecule type" value="Genomic_DNA"/>
</dbReference>
<dbReference type="PANTHER" id="PTHR43031:SF1">
    <property type="entry name" value="PYRIDINE NUCLEOTIDE-DISULPHIDE OXIDOREDUCTASE"/>
    <property type="match status" value="1"/>
</dbReference>
<evidence type="ECO:0000259" key="1">
    <source>
        <dbReference type="PROSITE" id="PS50206"/>
    </source>
</evidence>
<dbReference type="CDD" id="cd00158">
    <property type="entry name" value="RHOD"/>
    <property type="match status" value="1"/>
</dbReference>
<evidence type="ECO:0000313" key="3">
    <source>
        <dbReference type="Proteomes" id="UP000000664"/>
    </source>
</evidence>
<dbReference type="AlphaFoldDB" id="A0A806A853"/>
<organism evidence="2 3">
    <name type="scientific">Lactobacillus gasseri (strain ATCC 33323 / DSM 20243 / BCRC 14619 / CIP 102991 / JCM 1131 / KCTC 3163 / NCIMB 11718 / NCTC 13722 / AM63)</name>
    <dbReference type="NCBI Taxonomy" id="324831"/>
    <lineage>
        <taxon>Bacteria</taxon>
        <taxon>Bacillati</taxon>
        <taxon>Bacillota</taxon>
        <taxon>Bacilli</taxon>
        <taxon>Lactobacillales</taxon>
        <taxon>Lactobacillaceae</taxon>
        <taxon>Lactobacillus</taxon>
    </lineage>
</organism>
<dbReference type="PROSITE" id="PS50206">
    <property type="entry name" value="RHODANESE_3"/>
    <property type="match status" value="1"/>
</dbReference>
<gene>
    <name evidence="2" type="ordered locus">LGAS_1537</name>
</gene>
<proteinExistence type="predicted"/>
<reference evidence="2 3" key="1">
    <citation type="journal article" date="2006" name="Proc. Natl. Acad. Sci. U.S.A.">
        <title>Comparative genomics of the lactic acid bacteria.</title>
        <authorList>
            <person name="Makarova K."/>
            <person name="Slesarev A."/>
            <person name="Wolf Y."/>
            <person name="Sorokin A."/>
            <person name="Mirkin B."/>
            <person name="Koonin E."/>
            <person name="Pavlov A."/>
            <person name="Pavlova N."/>
            <person name="Karamychev V."/>
            <person name="Polouchine N."/>
            <person name="Shakhova V."/>
            <person name="Grigoriev I."/>
            <person name="Lou Y."/>
            <person name="Rohksar D."/>
            <person name="Lucas S."/>
            <person name="Huang K."/>
            <person name="Goodstein D.M."/>
            <person name="Hawkins T."/>
            <person name="Plengvidhya V."/>
            <person name="Welker D."/>
            <person name="Hughes J."/>
            <person name="Goh Y."/>
            <person name="Benson A."/>
            <person name="Baldwin K."/>
            <person name="Lee J.H."/>
            <person name="Diaz-Muniz I."/>
            <person name="Dosti B."/>
            <person name="Smeianov V."/>
            <person name="Wechter W."/>
            <person name="Barabote R."/>
            <person name="Lorca G."/>
            <person name="Altermann E."/>
            <person name="Barrangou R."/>
            <person name="Ganesan B."/>
            <person name="Xie Y."/>
            <person name="Rawsthorne H."/>
            <person name="Tamir D."/>
            <person name="Parker C."/>
            <person name="Breidt F."/>
            <person name="Broadbent J."/>
            <person name="Hutkins R."/>
            <person name="O'Sullivan D."/>
            <person name="Steele J."/>
            <person name="Unlu G."/>
            <person name="Saier M."/>
            <person name="Klaenhammer T."/>
            <person name="Richardson P."/>
            <person name="Kozyavkin S."/>
            <person name="Weimer B."/>
            <person name="Mills D."/>
        </authorList>
    </citation>
    <scope>NUCLEOTIDE SEQUENCE [LARGE SCALE GENOMIC DNA]</scope>
    <source>
        <strain evidence="3">ATCC 33323 / DSM 20243 / BCRC 14619 / CIP 102991 / JCM 1131 / KCTC 3163 / NCIMB 11718 / NCTC 13722 / AM63</strain>
    </source>
</reference>
<dbReference type="SMART" id="SM00450">
    <property type="entry name" value="RHOD"/>
    <property type="match status" value="1"/>
</dbReference>